<dbReference type="PANTHER" id="PTHR42872:SF6">
    <property type="entry name" value="PROTEIN-GLUTAMATE METHYLESTERASE_PROTEIN-GLUTAMINE GLUTAMINASE"/>
    <property type="match status" value="1"/>
</dbReference>
<evidence type="ECO:0000256" key="3">
    <source>
        <dbReference type="ARBA" id="ARBA00022801"/>
    </source>
</evidence>
<dbReference type="PIRSF" id="PIRSF000876">
    <property type="entry name" value="RR_chemtxs_CheB"/>
    <property type="match status" value="1"/>
</dbReference>
<keyword evidence="11" id="KW-1185">Reference proteome</keyword>
<keyword evidence="3 5" id="KW-0378">Hydrolase</keyword>
<evidence type="ECO:0000256" key="2">
    <source>
        <dbReference type="ARBA" id="ARBA00022500"/>
    </source>
</evidence>
<dbReference type="AlphaFoldDB" id="A0A518B2F5"/>
<dbReference type="GO" id="GO:0008984">
    <property type="term" value="F:protein-glutamate methylesterase activity"/>
    <property type="evidence" value="ECO:0007669"/>
    <property type="project" value="UniProtKB-UniRule"/>
</dbReference>
<dbReference type="CDD" id="cd16432">
    <property type="entry name" value="CheB_Rec"/>
    <property type="match status" value="1"/>
</dbReference>
<feature type="active site" evidence="5 6">
    <location>
        <position position="183"/>
    </location>
</feature>
<dbReference type="GO" id="GO:0006935">
    <property type="term" value="P:chemotaxis"/>
    <property type="evidence" value="ECO:0007669"/>
    <property type="project" value="UniProtKB-UniRule"/>
</dbReference>
<dbReference type="GO" id="GO:0005737">
    <property type="term" value="C:cytoplasm"/>
    <property type="evidence" value="ECO:0007669"/>
    <property type="project" value="UniProtKB-SubCell"/>
</dbReference>
<dbReference type="Pfam" id="PF01339">
    <property type="entry name" value="CheB_methylest"/>
    <property type="match status" value="1"/>
</dbReference>
<evidence type="ECO:0000259" key="9">
    <source>
        <dbReference type="PROSITE" id="PS50122"/>
    </source>
</evidence>
<comment type="function">
    <text evidence="5">Involved in chemotaxis. Part of a chemotaxis signal transduction system that modulates chemotaxis in response to various stimuli. Catalyzes the demethylation of specific methylglutamate residues introduced into the chemoreceptors (methyl-accepting chemotaxis proteins or MCP) by CheR. Also mediates the irreversible deamidation of specific glutamine residues to glutamic acid.</text>
</comment>
<keyword evidence="1 5" id="KW-0963">Cytoplasm</keyword>
<dbReference type="SMART" id="SM00448">
    <property type="entry name" value="REC"/>
    <property type="match status" value="1"/>
</dbReference>
<proteinExistence type="inferred from homology"/>
<feature type="domain" description="Response regulatory" evidence="8">
    <location>
        <begin position="12"/>
        <end position="136"/>
    </location>
</feature>
<dbReference type="KEGG" id="knv:Pan216_20090"/>
<dbReference type="CDD" id="cd17541">
    <property type="entry name" value="REC_CheB-like"/>
    <property type="match status" value="1"/>
</dbReference>
<dbReference type="Gene3D" id="3.40.50.2300">
    <property type="match status" value="1"/>
</dbReference>
<dbReference type="InterPro" id="IPR035909">
    <property type="entry name" value="CheB_C"/>
</dbReference>
<dbReference type="PANTHER" id="PTHR42872">
    <property type="entry name" value="PROTEIN-GLUTAMATE METHYLESTERASE/PROTEIN-GLUTAMINE GLUTAMINASE"/>
    <property type="match status" value="1"/>
</dbReference>
<organism evidence="10 11">
    <name type="scientific">Kolteria novifilia</name>
    <dbReference type="NCBI Taxonomy" id="2527975"/>
    <lineage>
        <taxon>Bacteria</taxon>
        <taxon>Pseudomonadati</taxon>
        <taxon>Planctomycetota</taxon>
        <taxon>Planctomycetia</taxon>
        <taxon>Kolteriales</taxon>
        <taxon>Kolteriaceae</taxon>
        <taxon>Kolteria</taxon>
    </lineage>
</organism>
<feature type="modified residue" description="4-aspartylphosphate" evidence="5 7">
    <location>
        <position position="63"/>
    </location>
</feature>
<comment type="PTM">
    <text evidence="5">Phosphorylated by CheA. Phosphorylation of the N-terminal regulatory domain activates the methylesterase activity.</text>
</comment>
<feature type="domain" description="CheB-type methylesterase" evidence="9">
    <location>
        <begin position="178"/>
        <end position="359"/>
    </location>
</feature>
<dbReference type="InterPro" id="IPR001789">
    <property type="entry name" value="Sig_transdc_resp-reg_receiver"/>
</dbReference>
<comment type="subcellular location">
    <subcellularLocation>
        <location evidence="5">Cytoplasm</location>
    </subcellularLocation>
</comment>
<dbReference type="EMBL" id="CP036279">
    <property type="protein sequence ID" value="QDU61155.1"/>
    <property type="molecule type" value="Genomic_DNA"/>
</dbReference>
<dbReference type="InterPro" id="IPR008248">
    <property type="entry name" value="CheB-like"/>
</dbReference>
<feature type="active site" evidence="5 6">
    <location>
        <position position="210"/>
    </location>
</feature>
<reference evidence="10 11" key="1">
    <citation type="submission" date="2019-02" db="EMBL/GenBank/DDBJ databases">
        <title>Deep-cultivation of Planctomycetes and their phenomic and genomic characterization uncovers novel biology.</title>
        <authorList>
            <person name="Wiegand S."/>
            <person name="Jogler M."/>
            <person name="Boedeker C."/>
            <person name="Pinto D."/>
            <person name="Vollmers J."/>
            <person name="Rivas-Marin E."/>
            <person name="Kohn T."/>
            <person name="Peeters S.H."/>
            <person name="Heuer A."/>
            <person name="Rast P."/>
            <person name="Oberbeckmann S."/>
            <person name="Bunk B."/>
            <person name="Jeske O."/>
            <person name="Meyerdierks A."/>
            <person name="Storesund J.E."/>
            <person name="Kallscheuer N."/>
            <person name="Luecker S."/>
            <person name="Lage O.M."/>
            <person name="Pohl T."/>
            <person name="Merkel B.J."/>
            <person name="Hornburger P."/>
            <person name="Mueller R.-W."/>
            <person name="Bruemmer F."/>
            <person name="Labrenz M."/>
            <person name="Spormann A.M."/>
            <person name="Op den Camp H."/>
            <person name="Overmann J."/>
            <person name="Amann R."/>
            <person name="Jetten M.S.M."/>
            <person name="Mascher T."/>
            <person name="Medema M.H."/>
            <person name="Devos D.P."/>
            <person name="Kaster A.-K."/>
            <person name="Ovreas L."/>
            <person name="Rohde M."/>
            <person name="Galperin M.Y."/>
            <person name="Jogler C."/>
        </authorList>
    </citation>
    <scope>NUCLEOTIDE SEQUENCE [LARGE SCALE GENOMIC DNA]</scope>
    <source>
        <strain evidence="10 11">Pan216</strain>
    </source>
</reference>
<evidence type="ECO:0000256" key="7">
    <source>
        <dbReference type="PROSITE-ProRule" id="PRU00169"/>
    </source>
</evidence>
<dbReference type="Proteomes" id="UP000317093">
    <property type="component" value="Chromosome"/>
</dbReference>
<sequence length="367" mass="39043">MTMEACVTSPLRLLIVDDSRIFREAFREIVAPLPGVEVVGSVWNGVKALEYLRANPVDLVTLDLQMPQMDGLETLRAIQRLNGSRPDDPPVGVLLVSAYSRQGAEVTIKALEAGAFDFVCKPSGPHGVTDIDRIRRSVSEKLRAYASQRDVGTVSAQVPAPIAAPPIAHRFDREIEGIFIAVSTGGPQALTFLLPELSRVTRAPIFVAQHLPAEFTPFLAKSLDAKCPARVVVASDDEPVEAGTIYIAPGGRNLLLRKRQGMIRTGINDLPSESGCRPSADILFRSAAPVLGQNAVACVLTGMGHDGTEGLRALRRAGAYVLAQDEESSVVWGMPGSAVAAGLVDRVVPISEIAEVISALAHHPGAS</sequence>
<evidence type="ECO:0000256" key="1">
    <source>
        <dbReference type="ARBA" id="ARBA00022490"/>
    </source>
</evidence>
<dbReference type="Pfam" id="PF00072">
    <property type="entry name" value="Response_reg"/>
    <property type="match status" value="1"/>
</dbReference>
<dbReference type="PROSITE" id="PS50122">
    <property type="entry name" value="CHEB"/>
    <property type="match status" value="1"/>
</dbReference>
<evidence type="ECO:0000256" key="6">
    <source>
        <dbReference type="PROSITE-ProRule" id="PRU00050"/>
    </source>
</evidence>
<dbReference type="EC" id="3.1.1.61" evidence="5"/>
<dbReference type="NCBIfam" id="NF001965">
    <property type="entry name" value="PRK00742.1"/>
    <property type="match status" value="1"/>
</dbReference>
<name>A0A518B2F5_9BACT</name>
<keyword evidence="5 7" id="KW-0597">Phosphoprotein</keyword>
<comment type="catalytic activity">
    <reaction evidence="5">
        <text>L-glutaminyl-[protein] + H2O = L-glutamyl-[protein] + NH4(+)</text>
        <dbReference type="Rhea" id="RHEA:16441"/>
        <dbReference type="Rhea" id="RHEA-COMP:10207"/>
        <dbReference type="Rhea" id="RHEA-COMP:10208"/>
        <dbReference type="ChEBI" id="CHEBI:15377"/>
        <dbReference type="ChEBI" id="CHEBI:28938"/>
        <dbReference type="ChEBI" id="CHEBI:29973"/>
        <dbReference type="ChEBI" id="CHEBI:30011"/>
        <dbReference type="EC" id="3.5.1.44"/>
    </reaction>
</comment>
<dbReference type="InterPro" id="IPR000673">
    <property type="entry name" value="Sig_transdc_resp-reg_Me-estase"/>
</dbReference>
<dbReference type="PROSITE" id="PS50110">
    <property type="entry name" value="RESPONSE_REGULATORY"/>
    <property type="match status" value="1"/>
</dbReference>
<dbReference type="GO" id="GO:0050568">
    <property type="term" value="F:protein-glutamine glutaminase activity"/>
    <property type="evidence" value="ECO:0007669"/>
    <property type="project" value="UniProtKB-UniRule"/>
</dbReference>
<keyword evidence="2 5" id="KW-0145">Chemotaxis</keyword>
<comment type="domain">
    <text evidence="5">Contains a C-terminal catalytic domain, and an N-terminal region which modulates catalytic activity.</text>
</comment>
<dbReference type="Gene3D" id="3.40.50.180">
    <property type="entry name" value="Methylesterase CheB, C-terminal domain"/>
    <property type="match status" value="1"/>
</dbReference>
<comment type="catalytic activity">
    <reaction evidence="4 5">
        <text>[protein]-L-glutamate 5-O-methyl ester + H2O = L-glutamyl-[protein] + methanol + H(+)</text>
        <dbReference type="Rhea" id="RHEA:23236"/>
        <dbReference type="Rhea" id="RHEA-COMP:10208"/>
        <dbReference type="Rhea" id="RHEA-COMP:10311"/>
        <dbReference type="ChEBI" id="CHEBI:15377"/>
        <dbReference type="ChEBI" id="CHEBI:15378"/>
        <dbReference type="ChEBI" id="CHEBI:17790"/>
        <dbReference type="ChEBI" id="CHEBI:29973"/>
        <dbReference type="ChEBI" id="CHEBI:82795"/>
        <dbReference type="EC" id="3.1.1.61"/>
    </reaction>
</comment>
<accession>A0A518B2F5</accession>
<comment type="similarity">
    <text evidence="5">Belongs to the CheB family.</text>
</comment>
<feature type="active site" evidence="5 6">
    <location>
        <position position="306"/>
    </location>
</feature>
<evidence type="ECO:0000256" key="4">
    <source>
        <dbReference type="ARBA" id="ARBA00048267"/>
    </source>
</evidence>
<dbReference type="SUPFAM" id="SSF52738">
    <property type="entry name" value="Methylesterase CheB, C-terminal domain"/>
    <property type="match status" value="1"/>
</dbReference>
<dbReference type="InterPro" id="IPR011006">
    <property type="entry name" value="CheY-like_superfamily"/>
</dbReference>
<evidence type="ECO:0000313" key="11">
    <source>
        <dbReference type="Proteomes" id="UP000317093"/>
    </source>
</evidence>
<dbReference type="GO" id="GO:0000156">
    <property type="term" value="F:phosphorelay response regulator activity"/>
    <property type="evidence" value="ECO:0007669"/>
    <property type="project" value="InterPro"/>
</dbReference>
<evidence type="ECO:0000256" key="5">
    <source>
        <dbReference type="HAMAP-Rule" id="MF_00099"/>
    </source>
</evidence>
<protein>
    <recommendedName>
        <fullName evidence="5">Protein-glutamate methylesterase/protein-glutamine glutaminase</fullName>
        <ecNumber evidence="5">3.1.1.61</ecNumber>
        <ecNumber evidence="5">3.5.1.44</ecNumber>
    </recommendedName>
</protein>
<dbReference type="EC" id="3.5.1.44" evidence="5"/>
<gene>
    <name evidence="10" type="primary">cheB_1</name>
    <name evidence="5" type="synonym">cheB</name>
    <name evidence="10" type="ORF">Pan216_20090</name>
</gene>
<dbReference type="SUPFAM" id="SSF52172">
    <property type="entry name" value="CheY-like"/>
    <property type="match status" value="1"/>
</dbReference>
<dbReference type="HAMAP" id="MF_00099">
    <property type="entry name" value="CheB_chemtxs"/>
    <property type="match status" value="1"/>
</dbReference>
<evidence type="ECO:0000313" key="10">
    <source>
        <dbReference type="EMBL" id="QDU61155.1"/>
    </source>
</evidence>
<evidence type="ECO:0000259" key="8">
    <source>
        <dbReference type="PROSITE" id="PS50110"/>
    </source>
</evidence>